<evidence type="ECO:0000256" key="6">
    <source>
        <dbReference type="SAM" id="MobiDB-lite"/>
    </source>
</evidence>
<dbReference type="GO" id="GO:0000447">
    <property type="term" value="P:endonucleolytic cleavage in ITS1 to separate SSU-rRNA from 5.8S rRNA and LSU-rRNA from tricistronic rRNA transcript (SSU-rRNA, 5.8S rRNA, LSU-rRNA)"/>
    <property type="evidence" value="ECO:0007669"/>
    <property type="project" value="TreeGrafter"/>
</dbReference>
<evidence type="ECO:0000256" key="3">
    <source>
        <dbReference type="ARBA" id="ARBA00022884"/>
    </source>
</evidence>
<accession>A0A2S5BAH1</accession>
<evidence type="ECO:0000256" key="4">
    <source>
        <dbReference type="ARBA" id="ARBA00023242"/>
    </source>
</evidence>
<keyword evidence="4" id="KW-0539">Nucleus</keyword>
<feature type="region of interest" description="Disordered" evidence="6">
    <location>
        <begin position="268"/>
        <end position="301"/>
    </location>
</feature>
<feature type="compositionally biased region" description="Polar residues" evidence="6">
    <location>
        <begin position="18"/>
        <end position="33"/>
    </location>
</feature>
<comment type="similarity">
    <text evidence="2">Belongs to the ESF2/ABP1 family.</text>
</comment>
<dbReference type="GO" id="GO:0005730">
    <property type="term" value="C:nucleolus"/>
    <property type="evidence" value="ECO:0007669"/>
    <property type="project" value="UniProtKB-SubCell"/>
</dbReference>
<dbReference type="Proteomes" id="UP000237144">
    <property type="component" value="Unassembled WGS sequence"/>
</dbReference>
<keyword evidence="3" id="KW-0694">RNA-binding</keyword>
<dbReference type="InterPro" id="IPR012677">
    <property type="entry name" value="Nucleotide-bd_a/b_plait_sf"/>
</dbReference>
<dbReference type="OrthoDB" id="287393at2759"/>
<dbReference type="PANTHER" id="PTHR12311">
    <property type="entry name" value="ACTIVATOR OF BASAL TRANSCRIPTION 1"/>
    <property type="match status" value="1"/>
</dbReference>
<keyword evidence="8" id="KW-1185">Reference proteome</keyword>
<dbReference type="InterPro" id="IPR039119">
    <property type="entry name" value="ABT1/Esf2"/>
</dbReference>
<dbReference type="EMBL" id="PJQD01000035">
    <property type="protein sequence ID" value="POY73772.1"/>
    <property type="molecule type" value="Genomic_DNA"/>
</dbReference>
<dbReference type="SUPFAM" id="SSF54928">
    <property type="entry name" value="RNA-binding domain, RBD"/>
    <property type="match status" value="1"/>
</dbReference>
<dbReference type="Gene3D" id="3.30.70.330">
    <property type="match status" value="1"/>
</dbReference>
<dbReference type="GO" id="GO:0000472">
    <property type="term" value="P:endonucleolytic cleavage to generate mature 5'-end of SSU-rRNA from (SSU-rRNA, 5.8S rRNA, LSU-rRNA)"/>
    <property type="evidence" value="ECO:0007669"/>
    <property type="project" value="TreeGrafter"/>
</dbReference>
<dbReference type="GO" id="GO:0003723">
    <property type="term" value="F:RNA binding"/>
    <property type="evidence" value="ECO:0007669"/>
    <property type="project" value="UniProtKB-KW"/>
</dbReference>
<evidence type="ECO:0000313" key="7">
    <source>
        <dbReference type="EMBL" id="POY73772.1"/>
    </source>
</evidence>
<sequence length="326" mass="36274">MPKAARASTSSRKKRSSLNGNGNKPPRASTSKTTVEDADEVDARFAAFQAEHGASQDEDDAGAVESRDAAASEDATGGRPFEGAGEDDVELDERELLKRTTLPDHLLPRALVSGKKVKQPGLVYLSRLPPGMGPAQVRHLMSAYGEIGRIYLELADKEKGKQRKQKEGRHTSHNFKEGWVEFLDKRVARSVAEMLNAQPIGQNKRWKDDVWTMKYLPRFRWDQLSEQVALERATQASLLRFHLTHSKQENESYLAAVETNRVGKKIQEKAAGRKAAKGGVAATAEKGEADAGKKRKRDYRQREVVDVSQKLKRSEGDLDNVLGRLF</sequence>
<evidence type="ECO:0000256" key="2">
    <source>
        <dbReference type="ARBA" id="ARBA00005819"/>
    </source>
</evidence>
<dbReference type="GO" id="GO:0000480">
    <property type="term" value="P:endonucleolytic cleavage in 5'-ETS of tricistronic rRNA transcript (SSU-rRNA, 5.8S rRNA, LSU-rRNA)"/>
    <property type="evidence" value="ECO:0007669"/>
    <property type="project" value="TreeGrafter"/>
</dbReference>
<feature type="region of interest" description="Disordered" evidence="6">
    <location>
        <begin position="1"/>
        <end position="89"/>
    </location>
</feature>
<dbReference type="AlphaFoldDB" id="A0A2S5BAH1"/>
<reference evidence="7 8" key="1">
    <citation type="journal article" date="2018" name="Front. Microbiol.">
        <title>Prospects for Fungal Bioremediation of Acidic Radioactive Waste Sites: Characterization and Genome Sequence of Rhodotorula taiwanensis MD1149.</title>
        <authorList>
            <person name="Tkavc R."/>
            <person name="Matrosova V.Y."/>
            <person name="Grichenko O.E."/>
            <person name="Gostincar C."/>
            <person name="Volpe R.P."/>
            <person name="Klimenkova P."/>
            <person name="Gaidamakova E.K."/>
            <person name="Zhou C.E."/>
            <person name="Stewart B.J."/>
            <person name="Lyman M.G."/>
            <person name="Malfatti S.A."/>
            <person name="Rubinfeld B."/>
            <person name="Courtot M."/>
            <person name="Singh J."/>
            <person name="Dalgard C.L."/>
            <person name="Hamilton T."/>
            <person name="Frey K.G."/>
            <person name="Gunde-Cimerman N."/>
            <person name="Dugan L."/>
            <person name="Daly M.J."/>
        </authorList>
    </citation>
    <scope>NUCLEOTIDE SEQUENCE [LARGE SCALE GENOMIC DNA]</scope>
    <source>
        <strain evidence="7 8">MD1149</strain>
    </source>
</reference>
<comment type="subcellular location">
    <subcellularLocation>
        <location evidence="1">Nucleus</location>
        <location evidence="1">Nucleolus</location>
    </subcellularLocation>
</comment>
<proteinExistence type="inferred from homology"/>
<evidence type="ECO:0000256" key="1">
    <source>
        <dbReference type="ARBA" id="ARBA00004604"/>
    </source>
</evidence>
<comment type="caution">
    <text evidence="7">The sequence shown here is derived from an EMBL/GenBank/DDBJ whole genome shotgun (WGS) entry which is preliminary data.</text>
</comment>
<dbReference type="STRING" id="741276.A0A2S5BAH1"/>
<organism evidence="7 8">
    <name type="scientific">Rhodotorula taiwanensis</name>
    <dbReference type="NCBI Taxonomy" id="741276"/>
    <lineage>
        <taxon>Eukaryota</taxon>
        <taxon>Fungi</taxon>
        <taxon>Dikarya</taxon>
        <taxon>Basidiomycota</taxon>
        <taxon>Pucciniomycotina</taxon>
        <taxon>Microbotryomycetes</taxon>
        <taxon>Sporidiobolales</taxon>
        <taxon>Sporidiobolaceae</taxon>
        <taxon>Rhodotorula</taxon>
    </lineage>
</organism>
<dbReference type="InterPro" id="IPR035979">
    <property type="entry name" value="RBD_domain_sf"/>
</dbReference>
<evidence type="ECO:0000313" key="8">
    <source>
        <dbReference type="Proteomes" id="UP000237144"/>
    </source>
</evidence>
<dbReference type="GO" id="GO:0034462">
    <property type="term" value="P:small-subunit processome assembly"/>
    <property type="evidence" value="ECO:0007669"/>
    <property type="project" value="TreeGrafter"/>
</dbReference>
<protein>
    <recommendedName>
        <fullName evidence="5">18S rRNA factor 2</fullName>
    </recommendedName>
</protein>
<dbReference type="CDD" id="cd12263">
    <property type="entry name" value="RRM_ABT1_like"/>
    <property type="match status" value="1"/>
</dbReference>
<evidence type="ECO:0000256" key="5">
    <source>
        <dbReference type="ARBA" id="ARBA00032634"/>
    </source>
</evidence>
<gene>
    <name evidence="7" type="ORF">BMF94_3312</name>
</gene>
<dbReference type="InterPro" id="IPR034353">
    <property type="entry name" value="ABT1/ESF2_RRM"/>
</dbReference>
<feature type="compositionally biased region" description="Low complexity" evidence="6">
    <location>
        <begin position="1"/>
        <end position="10"/>
    </location>
</feature>
<name>A0A2S5BAH1_9BASI</name>
<dbReference type="PANTHER" id="PTHR12311:SF7">
    <property type="entry name" value="ACTIVATOR OF BASAL TRANSCRIPTION 1"/>
    <property type="match status" value="1"/>
</dbReference>